<sequence length="662" mass="71765">MTEPRWLSQPYPPEGASAAEGIRNQLGRPELDLLTILVRESAQNSWDARLMTSALPVDYRIDMWTVGPAHAAAWRELLLRGAPARAENFPLRESLRQNSVRVLAVSDRNTRGLGGPTRADDAVGSEHDFVSFVRNIGEPRDTALGGGTYGFGKGIFYLLSRPGTVVLHTRCRTSRGGYETRLIGCTLWKSYVTTEEQGDRRYTGRHWWGDTSGEVVEPLVGQEAEAAAHRLGLKPFGIEETGTTVVVIDPHLDDLEPSEAADYLAETVAWHLWPKMISIGDKPPAMSFSVTCHGVPQPVPDPRETRPLNMFVAAFEAMTGPEGSDLECMKPKRHLGRLGLVKRITPPLEPTRASRMLDIEDLVHHVCLMRPAELVVTYHPGPKPPSANQGYAGAFRADETMDETYARAEPPTHDAWNPQSLERPESTFVQTTFRRIAEALDRLLSLGGVARPGASNVALGAASSLFSGLVGGAWGIGGATAYSKPGSTAIRSSKQNESTALPTSDRPVRSAARSGTDRPALDDTGGQATFSADRRTFADATDNGGAGVLRGRPRVQYVGDPYYEDRGNTSVLVQEFRLPVPGLQRVRIDLAVTLPGSSGRETDPPLGATMPTLIGWESGEDLLDTSEACVMEGGELVRRALVRPAPDTMTEIGIKVEAVKTP</sequence>
<proteinExistence type="predicted"/>
<dbReference type="Proteomes" id="UP000756710">
    <property type="component" value="Unassembled WGS sequence"/>
</dbReference>
<dbReference type="EMBL" id="JAGGLR010000041">
    <property type="protein sequence ID" value="MBP2068405.1"/>
    <property type="molecule type" value="Genomic_DNA"/>
</dbReference>
<dbReference type="EMBL" id="LK022848">
    <property type="protein sequence ID" value="CDR08041.1"/>
    <property type="molecule type" value="Genomic_DNA"/>
</dbReference>
<dbReference type="HOGENOM" id="CLU_022531_0_0_11"/>
<feature type="compositionally biased region" description="Polar residues" evidence="1">
    <location>
        <begin position="485"/>
        <end position="502"/>
    </location>
</feature>
<protein>
    <submittedName>
        <fullName evidence="2">Uncharacterized protein</fullName>
    </submittedName>
</protein>
<dbReference type="AlphaFoldDB" id="A0A060ZQA9"/>
<feature type="region of interest" description="Disordered" evidence="1">
    <location>
        <begin position="484"/>
        <end position="551"/>
    </location>
</feature>
<reference evidence="2" key="1">
    <citation type="submission" date="2014-05" db="EMBL/GenBank/DDBJ databases">
        <authorList>
            <person name="Horn Fabian"/>
        </authorList>
    </citation>
    <scope>NUCLEOTIDE SEQUENCE</scope>
</reference>
<gene>
    <name evidence="3" type="ORF">J2Z30_009477</name>
    <name evidence="2" type="ORF">SIRAN4738</name>
</gene>
<evidence type="ECO:0000256" key="1">
    <source>
        <dbReference type="SAM" id="MobiDB-lite"/>
    </source>
</evidence>
<reference evidence="3 4" key="2">
    <citation type="submission" date="2021-03" db="EMBL/GenBank/DDBJ databases">
        <title>Genomic Encyclopedia of Type Strains, Phase IV (KMG-IV): sequencing the most valuable type-strain genomes for metagenomic binning, comparative biology and taxonomic classification.</title>
        <authorList>
            <person name="Goeker M."/>
        </authorList>
    </citation>
    <scope>NUCLEOTIDE SEQUENCE [LARGE SCALE GENOMIC DNA]</scope>
    <source>
        <strain evidence="3 4">DSM 41954</strain>
    </source>
</reference>
<accession>A0A060ZQA9</accession>
<evidence type="ECO:0000313" key="3">
    <source>
        <dbReference type="EMBL" id="MBP2068405.1"/>
    </source>
</evidence>
<name>A0A060ZQA9_9ACTN</name>
<dbReference type="GeneID" id="32474150"/>
<evidence type="ECO:0000313" key="2">
    <source>
        <dbReference type="EMBL" id="CDR08041.1"/>
    </source>
</evidence>
<organism evidence="2">
    <name type="scientific">Streptomyces iranensis</name>
    <dbReference type="NCBI Taxonomy" id="576784"/>
    <lineage>
        <taxon>Bacteria</taxon>
        <taxon>Bacillati</taxon>
        <taxon>Actinomycetota</taxon>
        <taxon>Actinomycetes</taxon>
        <taxon>Kitasatosporales</taxon>
        <taxon>Streptomycetaceae</taxon>
        <taxon>Streptomyces</taxon>
        <taxon>Streptomyces violaceusniger group</taxon>
    </lineage>
</organism>
<dbReference type="PATRIC" id="fig|576784.4.peg.4777"/>
<dbReference type="RefSeq" id="WP_044572094.1">
    <property type="nucleotide sequence ID" value="NZ_BAABDR010000097.1"/>
</dbReference>
<evidence type="ECO:0000313" key="4">
    <source>
        <dbReference type="Proteomes" id="UP000756710"/>
    </source>
</evidence>
<keyword evidence="4" id="KW-1185">Reference proteome</keyword>